<reference evidence="3" key="1">
    <citation type="submission" date="2017-02" db="EMBL/GenBank/DDBJ databases">
        <authorList>
            <person name="Dridi B."/>
        </authorList>
    </citation>
    <scope>NUCLEOTIDE SEQUENCE [LARGE SCALE GENOMIC DNA]</scope>
    <source>
        <strain evidence="3">bH819</strain>
    </source>
</reference>
<keyword evidence="1" id="KW-0472">Membrane</keyword>
<protein>
    <submittedName>
        <fullName evidence="2">Uncharacterized protein</fullName>
    </submittedName>
</protein>
<name>A0A1X6WMA9_9ENTE</name>
<evidence type="ECO:0000313" key="2">
    <source>
        <dbReference type="EMBL" id="SLM85481.1"/>
    </source>
</evidence>
<proteinExistence type="predicted"/>
<sequence length="74" mass="8425">MLWIVSTFVGPLMLVIGFFIVVKQKNIKGIKDQKEKNKEKIAMFLISFGILLVIISIKFFLDSRGVEIVNTPLN</sequence>
<organism evidence="2 3">
    <name type="scientific">Vagococcus fluvialis bH819</name>
    <dbReference type="NCBI Taxonomy" id="1255619"/>
    <lineage>
        <taxon>Bacteria</taxon>
        <taxon>Bacillati</taxon>
        <taxon>Bacillota</taxon>
        <taxon>Bacilli</taxon>
        <taxon>Lactobacillales</taxon>
        <taxon>Enterococcaceae</taxon>
        <taxon>Vagococcus</taxon>
    </lineage>
</organism>
<keyword evidence="3" id="KW-1185">Reference proteome</keyword>
<feature type="transmembrane region" description="Helical" evidence="1">
    <location>
        <begin position="42"/>
        <end position="61"/>
    </location>
</feature>
<dbReference type="Proteomes" id="UP000195918">
    <property type="component" value="Unassembled WGS sequence"/>
</dbReference>
<keyword evidence="1" id="KW-1133">Transmembrane helix</keyword>
<feature type="transmembrane region" description="Helical" evidence="1">
    <location>
        <begin position="6"/>
        <end position="22"/>
    </location>
</feature>
<evidence type="ECO:0000313" key="3">
    <source>
        <dbReference type="Proteomes" id="UP000195918"/>
    </source>
</evidence>
<dbReference type="RefSeq" id="WP_086951114.1">
    <property type="nucleotide sequence ID" value="NZ_FWFD01000008.1"/>
</dbReference>
<dbReference type="EMBL" id="FWFD01000008">
    <property type="protein sequence ID" value="SLM85481.1"/>
    <property type="molecule type" value="Genomic_DNA"/>
</dbReference>
<dbReference type="AlphaFoldDB" id="A0A1X6WMA9"/>
<keyword evidence="1" id="KW-0812">Transmembrane</keyword>
<gene>
    <name evidence="2" type="ORF">FM121_05235</name>
</gene>
<evidence type="ECO:0000256" key="1">
    <source>
        <dbReference type="SAM" id="Phobius"/>
    </source>
</evidence>
<accession>A0A1X6WMA9</accession>